<evidence type="ECO:0000313" key="3">
    <source>
        <dbReference type="Proteomes" id="UP000429607"/>
    </source>
</evidence>
<comment type="caution">
    <text evidence="1">The sequence shown here is derived from an EMBL/GenBank/DDBJ whole genome shotgun (WGS) entry which is preliminary data.</text>
</comment>
<name>A0A6A3LUR9_9STRA</name>
<dbReference type="AlphaFoldDB" id="A0A6A3LUR9"/>
<sequence>MLLLAAAVCAAARLLSFPRRGRLLPSGYRHRVLRRALSGVEVQRTQCRPLPPSLLLRPSPAPTT</sequence>
<dbReference type="EMBL" id="QXFU01000712">
    <property type="protein sequence ID" value="KAE9023391.1"/>
    <property type="molecule type" value="Genomic_DNA"/>
</dbReference>
<evidence type="ECO:0000313" key="1">
    <source>
        <dbReference type="EMBL" id="KAE9023391.1"/>
    </source>
</evidence>
<gene>
    <name evidence="2" type="ORF">PR001_g11506</name>
    <name evidence="1" type="ORF">PR002_g11726</name>
</gene>
<reference evidence="3 4" key="1">
    <citation type="submission" date="2018-09" db="EMBL/GenBank/DDBJ databases">
        <title>Genomic investigation of the strawberry pathogen Phytophthora fragariae indicates pathogenicity is determined by transcriptional variation in three key races.</title>
        <authorList>
            <person name="Adams T.M."/>
            <person name="Armitage A.D."/>
            <person name="Sobczyk M.K."/>
            <person name="Bates H.J."/>
            <person name="Dunwell J.M."/>
            <person name="Nellist C.F."/>
            <person name="Harrison R.J."/>
        </authorList>
    </citation>
    <scope>NUCLEOTIDE SEQUENCE [LARGE SCALE GENOMIC DNA]</scope>
    <source>
        <strain evidence="2 3">SCRP249</strain>
        <strain evidence="1 4">SCRP324</strain>
    </source>
</reference>
<dbReference type="OrthoDB" id="10408408at2759"/>
<accession>A0A6A3LUR9</accession>
<evidence type="ECO:0000313" key="4">
    <source>
        <dbReference type="Proteomes" id="UP000435112"/>
    </source>
</evidence>
<proteinExistence type="predicted"/>
<dbReference type="Proteomes" id="UP000429607">
    <property type="component" value="Unassembled WGS sequence"/>
</dbReference>
<protein>
    <submittedName>
        <fullName evidence="1">Uncharacterized protein</fullName>
    </submittedName>
</protein>
<dbReference type="EMBL" id="QXFV01000711">
    <property type="protein sequence ID" value="KAE9029446.1"/>
    <property type="molecule type" value="Genomic_DNA"/>
</dbReference>
<dbReference type="Proteomes" id="UP000435112">
    <property type="component" value="Unassembled WGS sequence"/>
</dbReference>
<evidence type="ECO:0000313" key="2">
    <source>
        <dbReference type="EMBL" id="KAE9029446.1"/>
    </source>
</evidence>
<organism evidence="1 4">
    <name type="scientific">Phytophthora rubi</name>
    <dbReference type="NCBI Taxonomy" id="129364"/>
    <lineage>
        <taxon>Eukaryota</taxon>
        <taxon>Sar</taxon>
        <taxon>Stramenopiles</taxon>
        <taxon>Oomycota</taxon>
        <taxon>Peronosporomycetes</taxon>
        <taxon>Peronosporales</taxon>
        <taxon>Peronosporaceae</taxon>
        <taxon>Phytophthora</taxon>
    </lineage>
</organism>